<dbReference type="AlphaFoldDB" id="A0A4Y2MQS6"/>
<dbReference type="EMBL" id="BGPR01007580">
    <property type="protein sequence ID" value="GBN27993.1"/>
    <property type="molecule type" value="Genomic_DNA"/>
</dbReference>
<evidence type="ECO:0000313" key="3">
    <source>
        <dbReference type="Proteomes" id="UP000499080"/>
    </source>
</evidence>
<organism evidence="1 3">
    <name type="scientific">Araneus ventricosus</name>
    <name type="common">Orbweaver spider</name>
    <name type="synonym">Epeira ventricosa</name>
    <dbReference type="NCBI Taxonomy" id="182803"/>
    <lineage>
        <taxon>Eukaryota</taxon>
        <taxon>Metazoa</taxon>
        <taxon>Ecdysozoa</taxon>
        <taxon>Arthropoda</taxon>
        <taxon>Chelicerata</taxon>
        <taxon>Arachnida</taxon>
        <taxon>Araneae</taxon>
        <taxon>Araneomorphae</taxon>
        <taxon>Entelegynae</taxon>
        <taxon>Araneoidea</taxon>
        <taxon>Araneidae</taxon>
        <taxon>Araneus</taxon>
    </lineage>
</organism>
<reference evidence="1 3" key="1">
    <citation type="journal article" date="2019" name="Sci. Rep.">
        <title>Orb-weaving spider Araneus ventricosus genome elucidates the spidroin gene catalogue.</title>
        <authorList>
            <person name="Kono N."/>
            <person name="Nakamura H."/>
            <person name="Ohtoshi R."/>
            <person name="Moran D.A.P."/>
            <person name="Shinohara A."/>
            <person name="Yoshida Y."/>
            <person name="Fujiwara M."/>
            <person name="Mori M."/>
            <person name="Tomita M."/>
            <person name="Arakawa K."/>
        </authorList>
    </citation>
    <scope>NUCLEOTIDE SEQUENCE [LARGE SCALE GENOMIC DNA]</scope>
</reference>
<accession>A0A4Y2MQS6</accession>
<dbReference type="Proteomes" id="UP000499080">
    <property type="component" value="Unassembled WGS sequence"/>
</dbReference>
<protein>
    <recommendedName>
        <fullName evidence="4">Tyrosine-protein phosphatase domain-containing protein</fullName>
    </recommendedName>
</protein>
<proteinExistence type="predicted"/>
<gene>
    <name evidence="1" type="ORF">AVEN_259441_1</name>
    <name evidence="2" type="ORF">AVEN_4377_1</name>
</gene>
<dbReference type="SUPFAM" id="SSF52799">
    <property type="entry name" value="(Phosphotyrosine protein) phosphatases II"/>
    <property type="match status" value="1"/>
</dbReference>
<evidence type="ECO:0008006" key="4">
    <source>
        <dbReference type="Google" id="ProtNLM"/>
    </source>
</evidence>
<name>A0A4Y2MQS6_ARAVE</name>
<sequence length="103" mass="11753">MRSRRISKRVLSPGHDYNRVVLEALPGVPDSDYINASHIDVESFLCPKEFGSQATIFLLPKPHRGYQECMDEKLMDKQADSRFPGGHRCGIELPNFDDDTYLL</sequence>
<dbReference type="OrthoDB" id="6434418at2759"/>
<dbReference type="InterPro" id="IPR029021">
    <property type="entry name" value="Prot-tyrosine_phosphatase-like"/>
</dbReference>
<evidence type="ECO:0000313" key="1">
    <source>
        <dbReference type="EMBL" id="GBN27976.1"/>
    </source>
</evidence>
<evidence type="ECO:0000313" key="2">
    <source>
        <dbReference type="EMBL" id="GBN27993.1"/>
    </source>
</evidence>
<dbReference type="EMBL" id="BGPR01007577">
    <property type="protein sequence ID" value="GBN27976.1"/>
    <property type="molecule type" value="Genomic_DNA"/>
</dbReference>
<keyword evidence="3" id="KW-1185">Reference proteome</keyword>
<comment type="caution">
    <text evidence="1">The sequence shown here is derived from an EMBL/GenBank/DDBJ whole genome shotgun (WGS) entry which is preliminary data.</text>
</comment>